<keyword evidence="3" id="KW-1185">Reference proteome</keyword>
<accession>A0ABT4UZQ5</accession>
<evidence type="ECO:0000313" key="2">
    <source>
        <dbReference type="EMBL" id="MDA3627187.1"/>
    </source>
</evidence>
<evidence type="ECO:0000313" key="3">
    <source>
        <dbReference type="Proteomes" id="UP001210380"/>
    </source>
</evidence>
<feature type="domain" description="Isochorismatase-like" evidence="1">
    <location>
        <begin position="27"/>
        <end position="175"/>
    </location>
</feature>
<dbReference type="Proteomes" id="UP001210380">
    <property type="component" value="Unassembled WGS sequence"/>
</dbReference>
<dbReference type="InterPro" id="IPR000868">
    <property type="entry name" value="Isochorismatase-like_dom"/>
</dbReference>
<reference evidence="2 3" key="1">
    <citation type="submission" date="2022-11" db="EMBL/GenBank/DDBJ databases">
        <title>Draft genome sequence of Saccharopolyspora sp. WRP15-2 isolated from rhizosphere soils of wild rice in Thailand.</title>
        <authorList>
            <person name="Duangmal K."/>
            <person name="Kammanee S."/>
            <person name="Muangham S."/>
        </authorList>
    </citation>
    <scope>NUCLEOTIDE SEQUENCE [LARGE SCALE GENOMIC DNA]</scope>
    <source>
        <strain evidence="2 3">WRP15-2</strain>
    </source>
</reference>
<dbReference type="PANTHER" id="PTHR43559">
    <property type="entry name" value="HYDROLASE YCAC-RELATED"/>
    <property type="match status" value="1"/>
</dbReference>
<comment type="caution">
    <text evidence="2">The sequence shown here is derived from an EMBL/GenBank/DDBJ whole genome shotgun (WGS) entry which is preliminary data.</text>
</comment>
<name>A0ABT4UZQ5_9PSEU</name>
<sequence>MAKTQPEPRRDPRTDHLLTPENCVVALIDFQPEQYSTVTSSTREEIDLNVLALCKLATAYDVPVVVSTVGVDMGVNKGTSQRILDELPGVEEIDRTGVNAWEDADFRGAIEGSGRRKVVIAGLWTEVCLTFPVLDMLAEGYDVHPVADAVGGISPVAHDRAFDRMISAGAQPVTAISFGAELMRNWARPDSDNLRKVMRWYFPERQRLGLGS</sequence>
<dbReference type="PANTHER" id="PTHR43559:SF1">
    <property type="entry name" value="HYDROLASE"/>
    <property type="match status" value="1"/>
</dbReference>
<dbReference type="Gene3D" id="3.40.50.850">
    <property type="entry name" value="Isochorismatase-like"/>
    <property type="match status" value="1"/>
</dbReference>
<evidence type="ECO:0000259" key="1">
    <source>
        <dbReference type="Pfam" id="PF00857"/>
    </source>
</evidence>
<dbReference type="SUPFAM" id="SSF52499">
    <property type="entry name" value="Isochorismatase-like hydrolases"/>
    <property type="match status" value="1"/>
</dbReference>
<protein>
    <submittedName>
        <fullName evidence="2">Isochorismatase family protein</fullName>
    </submittedName>
</protein>
<organism evidence="2 3">
    <name type="scientific">Saccharopolyspora oryzae</name>
    <dbReference type="NCBI Taxonomy" id="2997343"/>
    <lineage>
        <taxon>Bacteria</taxon>
        <taxon>Bacillati</taxon>
        <taxon>Actinomycetota</taxon>
        <taxon>Actinomycetes</taxon>
        <taxon>Pseudonocardiales</taxon>
        <taxon>Pseudonocardiaceae</taxon>
        <taxon>Saccharopolyspora</taxon>
    </lineage>
</organism>
<proteinExistence type="predicted"/>
<gene>
    <name evidence="2" type="ORF">OU415_17210</name>
</gene>
<dbReference type="Pfam" id="PF00857">
    <property type="entry name" value="Isochorismatase"/>
    <property type="match status" value="1"/>
</dbReference>
<dbReference type="RefSeq" id="WP_270949843.1">
    <property type="nucleotide sequence ID" value="NZ_JAQGLA010000025.1"/>
</dbReference>
<dbReference type="InterPro" id="IPR053152">
    <property type="entry name" value="Hydrolase_YcaC-like"/>
</dbReference>
<dbReference type="InterPro" id="IPR036380">
    <property type="entry name" value="Isochorismatase-like_sf"/>
</dbReference>
<dbReference type="EMBL" id="JAQGLA010000025">
    <property type="protein sequence ID" value="MDA3627187.1"/>
    <property type="molecule type" value="Genomic_DNA"/>
</dbReference>